<feature type="region of interest" description="Disordered" evidence="1">
    <location>
        <begin position="1"/>
        <end position="33"/>
    </location>
</feature>
<feature type="region of interest" description="Disordered" evidence="1">
    <location>
        <begin position="53"/>
        <end position="89"/>
    </location>
</feature>
<dbReference type="Proteomes" id="UP000186955">
    <property type="component" value="Unassembled WGS sequence"/>
</dbReference>
<evidence type="ECO:0000256" key="1">
    <source>
        <dbReference type="SAM" id="MobiDB-lite"/>
    </source>
</evidence>
<evidence type="ECO:0000313" key="2">
    <source>
        <dbReference type="EMBL" id="OKO94379.1"/>
    </source>
</evidence>
<dbReference type="STRING" id="1316194.A0A1Q5T2A7"/>
<comment type="caution">
    <text evidence="2">The sequence shown here is derived from an EMBL/GenBank/DDBJ whole genome shotgun (WGS) entry which is preliminary data.</text>
</comment>
<reference evidence="2 3" key="1">
    <citation type="submission" date="2016-10" db="EMBL/GenBank/DDBJ databases">
        <title>Genome sequence of the ascomycete fungus Penicillium subrubescens.</title>
        <authorList>
            <person name="De Vries R.P."/>
            <person name="Peng M."/>
            <person name="Dilokpimol A."/>
            <person name="Hilden K."/>
            <person name="Makela M.R."/>
            <person name="Grigoriev I."/>
            <person name="Riley R."/>
            <person name="Granchi Z."/>
        </authorList>
    </citation>
    <scope>NUCLEOTIDE SEQUENCE [LARGE SCALE GENOMIC DNA]</scope>
    <source>
        <strain evidence="2 3">CBS 132785</strain>
    </source>
</reference>
<proteinExistence type="predicted"/>
<feature type="compositionally biased region" description="Basic and acidic residues" evidence="1">
    <location>
        <begin position="66"/>
        <end position="89"/>
    </location>
</feature>
<dbReference type="EMBL" id="MNBE01000719">
    <property type="protein sequence ID" value="OKO94379.1"/>
    <property type="molecule type" value="Genomic_DNA"/>
</dbReference>
<organism evidence="2 3">
    <name type="scientific">Penicillium subrubescens</name>
    <dbReference type="NCBI Taxonomy" id="1316194"/>
    <lineage>
        <taxon>Eukaryota</taxon>
        <taxon>Fungi</taxon>
        <taxon>Dikarya</taxon>
        <taxon>Ascomycota</taxon>
        <taxon>Pezizomycotina</taxon>
        <taxon>Eurotiomycetes</taxon>
        <taxon>Eurotiomycetidae</taxon>
        <taxon>Eurotiales</taxon>
        <taxon>Aspergillaceae</taxon>
        <taxon>Penicillium</taxon>
    </lineage>
</organism>
<keyword evidence="3" id="KW-1185">Reference proteome</keyword>
<accession>A0A1Q5T2A7</accession>
<gene>
    <name evidence="2" type="ORF">PENSUB_11646</name>
</gene>
<evidence type="ECO:0000313" key="3">
    <source>
        <dbReference type="Proteomes" id="UP000186955"/>
    </source>
</evidence>
<name>A0A1Q5T2A7_9EURO</name>
<dbReference type="AlphaFoldDB" id="A0A1Q5T2A7"/>
<sequence length="241" mass="27878">MSSKRKAPTRNLPAQNVAKKPREEEESDDEPAWRKIKVEDLDFDVSYVGKIESSKTPKVPKRKRWTHDGDEPLIKPEDLPKGWTSEERDLDPHDVDAQIARCKERIEDNIWPFIFKNRLKRLEKQKEVRDALIAKEPGLFQVIRRIAQLEDIAKSLEKDGDRHKVLPNVMAIRDAYRTRQLDIHEGLVTMTSSSLSVNISPNRAEGRDSGKKIYALKVDSTDIDMVYESKCFIFSRVLRAV</sequence>
<protein>
    <submittedName>
        <fullName evidence="2">Uncharacterized protein</fullName>
    </submittedName>
</protein>